<dbReference type="InterPro" id="IPR023346">
    <property type="entry name" value="Lysozyme-like_dom_sf"/>
</dbReference>
<dbReference type="RefSeq" id="WP_101313029.1">
    <property type="nucleotide sequence ID" value="NZ_CP063529.1"/>
</dbReference>
<dbReference type="EMBL" id="MBPK01000012">
    <property type="protein sequence ID" value="PKT81775.1"/>
    <property type="molecule type" value="Genomic_DNA"/>
</dbReference>
<proteinExistence type="inferred from homology"/>
<keyword evidence="1 3" id="KW-0929">Antimicrobial</keyword>
<dbReference type="OrthoDB" id="5323745at2"/>
<dbReference type="Gene3D" id="1.10.530.40">
    <property type="match status" value="1"/>
</dbReference>
<dbReference type="InterPro" id="IPR002196">
    <property type="entry name" value="Glyco_hydro_24"/>
</dbReference>
<dbReference type="Proteomes" id="UP000233350">
    <property type="component" value="Unassembled WGS sequence"/>
</dbReference>
<evidence type="ECO:0000313" key="4">
    <source>
        <dbReference type="EMBL" id="PKT81775.1"/>
    </source>
</evidence>
<dbReference type="InterPro" id="IPR023347">
    <property type="entry name" value="Lysozyme_dom_sf"/>
</dbReference>
<organism evidence="4 5">
    <name type="scientific">Helicobacter winghamensis</name>
    <dbReference type="NCBI Taxonomy" id="157268"/>
    <lineage>
        <taxon>Bacteria</taxon>
        <taxon>Pseudomonadati</taxon>
        <taxon>Campylobacterota</taxon>
        <taxon>Epsilonproteobacteria</taxon>
        <taxon>Campylobacterales</taxon>
        <taxon>Helicobacteraceae</taxon>
        <taxon>Helicobacter</taxon>
    </lineage>
</organism>
<comment type="caution">
    <text evidence="4">The sequence shown here is derived from an EMBL/GenBank/DDBJ whole genome shotgun (WGS) entry which is preliminary data.</text>
</comment>
<evidence type="ECO:0000256" key="2">
    <source>
        <dbReference type="ARBA" id="ARBA00022638"/>
    </source>
</evidence>
<name>A0A2N3PK44_9HELI</name>
<comment type="catalytic activity">
    <reaction evidence="3">
        <text>Hydrolysis of (1-&gt;4)-beta-linkages between N-acetylmuramic acid and N-acetyl-D-glucosamine residues in a peptidoglycan and between N-acetyl-D-glucosamine residues in chitodextrins.</text>
        <dbReference type="EC" id="3.2.1.17"/>
    </reaction>
</comment>
<dbReference type="EC" id="3.2.1.17" evidence="3"/>
<keyword evidence="5" id="KW-1185">Reference proteome</keyword>
<dbReference type="PANTHER" id="PTHR37406">
    <property type="entry name" value="T4-TYPE LYSOZYME 1-RELATED"/>
    <property type="match status" value="1"/>
</dbReference>
<keyword evidence="3" id="KW-0326">Glycosidase</keyword>
<comment type="similarity">
    <text evidence="3">Belongs to the glycosyl hydrolase 24 family.</text>
</comment>
<dbReference type="Pfam" id="PF00959">
    <property type="entry name" value="Phage_lysozyme"/>
    <property type="match status" value="1"/>
</dbReference>
<protein>
    <recommendedName>
        <fullName evidence="3">Lysozyme</fullName>
        <ecNumber evidence="3">3.2.1.17</ecNumber>
    </recommendedName>
</protein>
<dbReference type="GO" id="GO:0016998">
    <property type="term" value="P:cell wall macromolecule catabolic process"/>
    <property type="evidence" value="ECO:0007669"/>
    <property type="project" value="InterPro"/>
</dbReference>
<dbReference type="GO" id="GO:0003796">
    <property type="term" value="F:lysozyme activity"/>
    <property type="evidence" value="ECO:0007669"/>
    <property type="project" value="UniProtKB-EC"/>
</dbReference>
<dbReference type="GO" id="GO:0042742">
    <property type="term" value="P:defense response to bacterium"/>
    <property type="evidence" value="ECO:0007669"/>
    <property type="project" value="UniProtKB-KW"/>
</dbReference>
<dbReference type="SUPFAM" id="SSF53955">
    <property type="entry name" value="Lysozyme-like"/>
    <property type="match status" value="1"/>
</dbReference>
<dbReference type="GO" id="GO:0031640">
    <property type="term" value="P:killing of cells of another organism"/>
    <property type="evidence" value="ECO:0007669"/>
    <property type="project" value="UniProtKB-KW"/>
</dbReference>
<reference evidence="4 5" key="1">
    <citation type="submission" date="2016-07" db="EMBL/GenBank/DDBJ databases">
        <title>Detection of Helicobacter winghamensis from caecal content of red fox (Vulpes vulpes).</title>
        <authorList>
            <person name="Zanoni R.G."/>
            <person name="Florio D."/>
            <person name="Caffara M."/>
            <person name="Renzi M."/>
            <person name="Parisi A."/>
            <person name="Pasquali F."/>
            <person name="Manfreda G."/>
        </authorList>
    </citation>
    <scope>NUCLEOTIDE SEQUENCE [LARGE SCALE GENOMIC DNA]</scope>
    <source>
        <strain evidence="4 5">295_13</strain>
    </source>
</reference>
<accession>A0A2N3PK44</accession>
<dbReference type="AlphaFoldDB" id="A0A2N3PK44"/>
<dbReference type="PANTHER" id="PTHR37406:SF1">
    <property type="entry name" value="T4-TYPE LYSOZYME 1-RELATED"/>
    <property type="match status" value="1"/>
</dbReference>
<gene>
    <name evidence="4" type="ORF">BCM31_02735</name>
</gene>
<evidence type="ECO:0000256" key="1">
    <source>
        <dbReference type="ARBA" id="ARBA00022529"/>
    </source>
</evidence>
<evidence type="ECO:0000313" key="5">
    <source>
        <dbReference type="Proteomes" id="UP000233350"/>
    </source>
</evidence>
<sequence>MYSKNEVIELIAPLTADFEGFSAKVYKCPAGFNTIGYGRNIEANPLNAQELAQLQGGEVSKEVALQWLKEELGRCYDRLNKLEWFKELDKNRAAAMVDMCYNLGYNSLMGFKNSLAMLANKEWEKAGENLKQSKWYKQVKRRGVRIVGIITTGEI</sequence>
<dbReference type="GO" id="GO:0009253">
    <property type="term" value="P:peptidoglycan catabolic process"/>
    <property type="evidence" value="ECO:0007669"/>
    <property type="project" value="InterPro"/>
</dbReference>
<keyword evidence="3" id="KW-0378">Hydrolase</keyword>
<dbReference type="InterPro" id="IPR052619">
    <property type="entry name" value="Phage_lysozyme-like"/>
</dbReference>
<keyword evidence="2 3" id="KW-0081">Bacteriolytic enzyme</keyword>
<evidence type="ECO:0000256" key="3">
    <source>
        <dbReference type="RuleBase" id="RU003788"/>
    </source>
</evidence>